<feature type="transmembrane region" description="Helical" evidence="1">
    <location>
        <begin position="107"/>
        <end position="126"/>
    </location>
</feature>
<gene>
    <name evidence="3" type="ORF">ECU11_0560</name>
</gene>
<keyword evidence="2" id="KW-0732">Signal</keyword>
<dbReference type="InterPro" id="IPR003377">
    <property type="entry name" value="Cornichon"/>
</dbReference>
<proteinExistence type="predicted"/>
<dbReference type="GO" id="GO:0016192">
    <property type="term" value="P:vesicle-mediated transport"/>
    <property type="evidence" value="ECO:0007669"/>
    <property type="project" value="InterPro"/>
</dbReference>
<dbReference type="Pfam" id="PF03311">
    <property type="entry name" value="Cornichon"/>
    <property type="match status" value="1"/>
</dbReference>
<keyword evidence="1" id="KW-0812">Transmembrane</keyword>
<protein>
    <submittedName>
        <fullName evidence="3">Uncharacterized protein</fullName>
    </submittedName>
</protein>
<feature type="signal peptide" evidence="2">
    <location>
        <begin position="1"/>
        <end position="17"/>
    </location>
</feature>
<dbReference type="EMBL" id="KC513604">
    <property type="protein sequence ID" value="AGE94996.1"/>
    <property type="molecule type" value="Genomic_DNA"/>
</dbReference>
<dbReference type="VEuPathDB" id="MicrosporidiaDB:ECU11_0560"/>
<dbReference type="VEuPathDB" id="MicrosporidiaDB:M970_110540"/>
<sequence length="129" mass="14717">MRAIGFLVSLVLSTVLCIVELYKIEAVLDAESKRASSYNACDRILWLTDIEFRLLTAMVIAQCLSLCYTSFFVALLFVYEAQKKGSGATISALDFFKQKQRIKIETFCKVSLYVLLVYRYFMALIVNKP</sequence>
<accession>M1KIF7</accession>
<evidence type="ECO:0000256" key="2">
    <source>
        <dbReference type="SAM" id="SignalP"/>
    </source>
</evidence>
<dbReference type="VEuPathDB" id="MicrosporidiaDB:AEWQ_110540"/>
<evidence type="ECO:0000256" key="1">
    <source>
        <dbReference type="SAM" id="Phobius"/>
    </source>
</evidence>
<keyword evidence="1" id="KW-1133">Transmembrane helix</keyword>
<keyword evidence="1" id="KW-0472">Membrane</keyword>
<organism evidence="3">
    <name type="scientific">Encephalitozoon cuniculi</name>
    <name type="common">Microsporidian parasite</name>
    <dbReference type="NCBI Taxonomy" id="6035"/>
    <lineage>
        <taxon>Eukaryota</taxon>
        <taxon>Fungi</taxon>
        <taxon>Fungi incertae sedis</taxon>
        <taxon>Microsporidia</taxon>
        <taxon>Unikaryonidae</taxon>
        <taxon>Encephalitozoon</taxon>
    </lineage>
</organism>
<dbReference type="AlphaFoldDB" id="M1KIF7"/>
<dbReference type="SMART" id="SM01398">
    <property type="entry name" value="Cornichon"/>
    <property type="match status" value="1"/>
</dbReference>
<evidence type="ECO:0000313" key="3">
    <source>
        <dbReference type="EMBL" id="AGE94996.1"/>
    </source>
</evidence>
<name>M1KIF7_ENCCN</name>
<dbReference type="VEuPathDB" id="MicrosporidiaDB:AEWR_110540"/>
<reference evidence="3" key="1">
    <citation type="journal article" date="2013" name="Eukaryot. Cell">
        <title>Extremely Reduced Levels of Heterozygosity in the Vertebrate Pathogen Encephalitozoon cuniculi.</title>
        <authorList>
            <person name="Selman M."/>
            <person name="Sak B."/>
            <person name="Kvac M."/>
            <person name="Farinelli L."/>
            <person name="Weiss L.M."/>
            <person name="Corradi N."/>
        </authorList>
    </citation>
    <scope>NUCLEOTIDE SEQUENCE</scope>
</reference>
<feature type="chain" id="PRO_5004015356" evidence="2">
    <location>
        <begin position="18"/>
        <end position="129"/>
    </location>
</feature>
<dbReference type="VEuPathDB" id="MicrosporidiaDB:AEWD_110540"/>
<feature type="transmembrane region" description="Helical" evidence="1">
    <location>
        <begin position="54"/>
        <end position="79"/>
    </location>
</feature>